<dbReference type="RefSeq" id="WP_076531081.1">
    <property type="nucleotide sequence ID" value="NZ_CANNEL010000001.1"/>
</dbReference>
<dbReference type="GO" id="GO:0019646">
    <property type="term" value="P:aerobic electron transport chain"/>
    <property type="evidence" value="ECO:0007669"/>
    <property type="project" value="TreeGrafter"/>
</dbReference>
<evidence type="ECO:0000256" key="5">
    <source>
        <dbReference type="ARBA" id="ARBA00022989"/>
    </source>
</evidence>
<proteinExistence type="inferred from homology"/>
<keyword evidence="6 7" id="KW-0472">Membrane</keyword>
<keyword evidence="3" id="KW-1003">Cell membrane</keyword>
<gene>
    <name evidence="8" type="ORF">SAMN05421666_0757</name>
</gene>
<dbReference type="GO" id="GO:0009055">
    <property type="term" value="F:electron transfer activity"/>
    <property type="evidence" value="ECO:0007669"/>
    <property type="project" value="TreeGrafter"/>
</dbReference>
<feature type="transmembrane region" description="Helical" evidence="7">
    <location>
        <begin position="202"/>
        <end position="222"/>
    </location>
</feature>
<feature type="transmembrane region" description="Helical" evidence="7">
    <location>
        <begin position="162"/>
        <end position="181"/>
    </location>
</feature>
<dbReference type="STRING" id="573024.SAMN05216208_1378"/>
<feature type="transmembrane region" description="Helical" evidence="7">
    <location>
        <begin position="14"/>
        <end position="42"/>
    </location>
</feature>
<dbReference type="NCBIfam" id="TIGR00203">
    <property type="entry name" value="cydB"/>
    <property type="match status" value="1"/>
</dbReference>
<dbReference type="PANTHER" id="PTHR43141">
    <property type="entry name" value="CYTOCHROME BD2 SUBUNIT II"/>
    <property type="match status" value="1"/>
</dbReference>
<dbReference type="PIRSF" id="PIRSF000267">
    <property type="entry name" value="Cyt_oxidse_sub2"/>
    <property type="match status" value="1"/>
</dbReference>
<keyword evidence="9" id="KW-1185">Reference proteome</keyword>
<evidence type="ECO:0000256" key="2">
    <source>
        <dbReference type="ARBA" id="ARBA00007543"/>
    </source>
</evidence>
<dbReference type="GO" id="GO:0005886">
    <property type="term" value="C:plasma membrane"/>
    <property type="evidence" value="ECO:0007669"/>
    <property type="project" value="UniProtKB-SubCell"/>
</dbReference>
<organism evidence="8 9">
    <name type="scientific">Roseovarius nanhaiticus</name>
    <dbReference type="NCBI Taxonomy" id="573024"/>
    <lineage>
        <taxon>Bacteria</taxon>
        <taxon>Pseudomonadati</taxon>
        <taxon>Pseudomonadota</taxon>
        <taxon>Alphaproteobacteria</taxon>
        <taxon>Rhodobacterales</taxon>
        <taxon>Roseobacteraceae</taxon>
        <taxon>Roseovarius</taxon>
    </lineage>
</organism>
<dbReference type="OrthoDB" id="9776710at2"/>
<evidence type="ECO:0000313" key="8">
    <source>
        <dbReference type="EMBL" id="SIR95470.1"/>
    </source>
</evidence>
<keyword evidence="4 7" id="KW-0812">Transmembrane</keyword>
<dbReference type="InterPro" id="IPR003317">
    <property type="entry name" value="Cyt-d_oxidase_su2"/>
</dbReference>
<dbReference type="GO" id="GO:0070069">
    <property type="term" value="C:cytochrome complex"/>
    <property type="evidence" value="ECO:0007669"/>
    <property type="project" value="TreeGrafter"/>
</dbReference>
<feature type="transmembrane region" description="Helical" evidence="7">
    <location>
        <begin position="118"/>
        <end position="142"/>
    </location>
</feature>
<dbReference type="EMBL" id="FTNV01000001">
    <property type="protein sequence ID" value="SIR95470.1"/>
    <property type="molecule type" value="Genomic_DNA"/>
</dbReference>
<dbReference type="PANTHER" id="PTHR43141:SF4">
    <property type="entry name" value="CYTOCHROME BD2 SUBUNIT II"/>
    <property type="match status" value="1"/>
</dbReference>
<feature type="transmembrane region" description="Helical" evidence="7">
    <location>
        <begin position="310"/>
        <end position="332"/>
    </location>
</feature>
<keyword evidence="5 7" id="KW-1133">Transmembrane helix</keyword>
<dbReference type="AlphaFoldDB" id="A0A1N7F570"/>
<evidence type="ECO:0000256" key="4">
    <source>
        <dbReference type="ARBA" id="ARBA00022692"/>
    </source>
</evidence>
<comment type="subcellular location">
    <subcellularLocation>
        <location evidence="1">Cell membrane</location>
        <topology evidence="1">Multi-pass membrane protein</topology>
    </subcellularLocation>
</comment>
<reference evidence="8 9" key="1">
    <citation type="submission" date="2017-01" db="EMBL/GenBank/DDBJ databases">
        <authorList>
            <person name="Mah S.A."/>
            <person name="Swanson W.J."/>
            <person name="Moy G.W."/>
            <person name="Vacquier V.D."/>
        </authorList>
    </citation>
    <scope>NUCLEOTIDE SEQUENCE [LARGE SCALE GENOMIC DNA]</scope>
    <source>
        <strain evidence="8 9">DSM 29590</strain>
    </source>
</reference>
<evidence type="ECO:0000256" key="1">
    <source>
        <dbReference type="ARBA" id="ARBA00004651"/>
    </source>
</evidence>
<evidence type="ECO:0000256" key="7">
    <source>
        <dbReference type="SAM" id="Phobius"/>
    </source>
</evidence>
<evidence type="ECO:0000313" key="9">
    <source>
        <dbReference type="Proteomes" id="UP000186019"/>
    </source>
</evidence>
<feature type="transmembrane region" description="Helical" evidence="7">
    <location>
        <begin position="88"/>
        <end position="106"/>
    </location>
</feature>
<name>A0A1N7F570_9RHOB</name>
<feature type="transmembrane region" description="Helical" evidence="7">
    <location>
        <begin position="234"/>
        <end position="255"/>
    </location>
</feature>
<dbReference type="Proteomes" id="UP000186019">
    <property type="component" value="Unassembled WGS sequence"/>
</dbReference>
<sequence>MPITEGFAIDLTTIWAFLIAFAVLVYVVLDGFDLGLGMLFAVERKKGDRDVIMNSVAPVWDGNETWLVLGGGGLFAAFPLAYALILPALYVPIMAMLLALIFRGVAFEFRWRTERGRWAWDAAFIGGSSVASLSQGIALGAILQGIQIDEAARAYSGGWWDWLTPFSLTVGIAVMVGYTLLGATWLVAKTEGPLQERMRKRAWPLGVITLIFIGLVSLWTPFLQDGYYSRWFGGWNIALAIGVGGAVLLIAALMFRSLTIHKHDYRPFILALALFALCFVGLGVSMFPYIVPTEVTIYEAAAPARSQMFMLVGASILLPIILAYTAYAYWVFRGKIDPEKGYH</sequence>
<protein>
    <submittedName>
        <fullName evidence="8">Cytochrome bd-I ubiquinol oxidase subunit 2 apoprotein</fullName>
    </submittedName>
</protein>
<feature type="transmembrane region" description="Helical" evidence="7">
    <location>
        <begin position="267"/>
        <end position="290"/>
    </location>
</feature>
<evidence type="ECO:0000256" key="3">
    <source>
        <dbReference type="ARBA" id="ARBA00022475"/>
    </source>
</evidence>
<evidence type="ECO:0000256" key="6">
    <source>
        <dbReference type="ARBA" id="ARBA00023136"/>
    </source>
</evidence>
<dbReference type="GO" id="GO:0016682">
    <property type="term" value="F:oxidoreductase activity, acting on diphenols and related substances as donors, oxygen as acceptor"/>
    <property type="evidence" value="ECO:0007669"/>
    <property type="project" value="TreeGrafter"/>
</dbReference>
<comment type="similarity">
    <text evidence="2">Belongs to the cytochrome ubiquinol oxidase subunit 2 family.</text>
</comment>
<accession>A0A1N7F570</accession>
<dbReference type="Pfam" id="PF02322">
    <property type="entry name" value="Cyt_bd_oxida_II"/>
    <property type="match status" value="1"/>
</dbReference>